<dbReference type="Proteomes" id="UP000284892">
    <property type="component" value="Unassembled WGS sequence"/>
</dbReference>
<dbReference type="RefSeq" id="WP_120200596.1">
    <property type="nucleotide sequence ID" value="NZ_RAQJ01000002.1"/>
</dbReference>
<dbReference type="SUPFAM" id="SSF49464">
    <property type="entry name" value="Carboxypeptidase regulatory domain-like"/>
    <property type="match status" value="1"/>
</dbReference>
<evidence type="ECO:0000313" key="3">
    <source>
        <dbReference type="Proteomes" id="UP000284892"/>
    </source>
</evidence>
<proteinExistence type="predicted"/>
<name>A0A420DM96_9FLAO</name>
<dbReference type="OrthoDB" id="1433475at2"/>
<dbReference type="EMBL" id="RAQJ01000002">
    <property type="protein sequence ID" value="RKE95279.1"/>
    <property type="molecule type" value="Genomic_DNA"/>
</dbReference>
<evidence type="ECO:0000313" key="2">
    <source>
        <dbReference type="EMBL" id="RKE95279.1"/>
    </source>
</evidence>
<dbReference type="Pfam" id="PF13715">
    <property type="entry name" value="CarbopepD_reg_2"/>
    <property type="match status" value="1"/>
</dbReference>
<dbReference type="AlphaFoldDB" id="A0A420DM96"/>
<keyword evidence="1" id="KW-0732">Signal</keyword>
<accession>A0A420DM96</accession>
<keyword evidence="2" id="KW-0378">Hydrolase</keyword>
<keyword evidence="2" id="KW-0645">Protease</keyword>
<evidence type="ECO:0000256" key="1">
    <source>
        <dbReference type="SAM" id="SignalP"/>
    </source>
</evidence>
<dbReference type="GO" id="GO:0004180">
    <property type="term" value="F:carboxypeptidase activity"/>
    <property type="evidence" value="ECO:0007669"/>
    <property type="project" value="UniProtKB-KW"/>
</dbReference>
<comment type="caution">
    <text evidence="2">The sequence shown here is derived from an EMBL/GenBank/DDBJ whole genome shotgun (WGS) entry which is preliminary data.</text>
</comment>
<feature type="signal peptide" evidence="1">
    <location>
        <begin position="1"/>
        <end position="19"/>
    </location>
</feature>
<reference evidence="2 3" key="1">
    <citation type="submission" date="2018-09" db="EMBL/GenBank/DDBJ databases">
        <title>Genomic Encyclopedia of Archaeal and Bacterial Type Strains, Phase II (KMG-II): from individual species to whole genera.</title>
        <authorList>
            <person name="Goeker M."/>
        </authorList>
    </citation>
    <scope>NUCLEOTIDE SEQUENCE [LARGE SCALE GENOMIC DNA]</scope>
    <source>
        <strain evidence="2 3">DSM 26283</strain>
    </source>
</reference>
<organism evidence="2 3">
    <name type="scientific">Ichthyenterobacterium magnum</name>
    <dbReference type="NCBI Taxonomy" id="1230530"/>
    <lineage>
        <taxon>Bacteria</taxon>
        <taxon>Pseudomonadati</taxon>
        <taxon>Bacteroidota</taxon>
        <taxon>Flavobacteriia</taxon>
        <taxon>Flavobacteriales</taxon>
        <taxon>Flavobacteriaceae</taxon>
        <taxon>Ichthyenterobacterium</taxon>
    </lineage>
</organism>
<keyword evidence="2" id="KW-0121">Carboxypeptidase</keyword>
<feature type="chain" id="PRO_5019388453" evidence="1">
    <location>
        <begin position="20"/>
        <end position="492"/>
    </location>
</feature>
<protein>
    <submittedName>
        <fullName evidence="2">Carboxypeptidase-like protein</fullName>
    </submittedName>
</protein>
<keyword evidence="3" id="KW-1185">Reference proteome</keyword>
<dbReference type="InterPro" id="IPR008969">
    <property type="entry name" value="CarboxyPept-like_regulatory"/>
</dbReference>
<gene>
    <name evidence="2" type="ORF">BXY80_1466</name>
</gene>
<sequence>MKTYLSVCAFFICICFLNAQEIVGTIKDHVTNAPIPFVAVQTAEFKGVISNEEGVFVINLKDIDSNTIELTCLGYQSLTLSTNELKNLDYNIQLTPAINELGTVYLSNTKPNVDSIISKVKNKLKTNYKSDSLSYNFFYRETSYIDFDNLNLKVNKASHFKKRQLIEANEKLNRMSNEIMNGNFVYFTDYSGNLKVMNNEQQKLNIEKATKIINSNKNISLDNIQEKAQNIVLRYLDTTKTYKLKTGLFKVEDSMSLANDDNKNDNPNELDIKNLRKNTSSTLSKSKLGSSSMLITILNTDNYQYTLKNASFINNEMVYLIEFEPKRSRAHYTGSIYVSEDSYAILKLDYRYAKGKRGDKLNLRLILGVKYIENVSEGTIIYKKNNEDFYEPRYIKIESGEYFYINRPLKFIENSTTRNKTAFNFKIEGQTRHREELLFSNISKLDTSEFNTFKENKTITFETLRKYDAKIWSDKETLAPTTELKTFDAENE</sequence>